<dbReference type="InterPro" id="IPR036979">
    <property type="entry name" value="CM_dom_sf"/>
</dbReference>
<evidence type="ECO:0000256" key="1">
    <source>
        <dbReference type="ARBA" id="ARBA00004817"/>
    </source>
</evidence>
<dbReference type="RefSeq" id="WP_341564029.1">
    <property type="nucleotide sequence ID" value="NZ_JBAKAQ010000003.1"/>
</dbReference>
<reference evidence="7 8" key="1">
    <citation type="submission" date="2024-02" db="EMBL/GenBank/DDBJ databases">
        <title>Bacteria isolated from the canopy kelp, Nereocystis luetkeana.</title>
        <authorList>
            <person name="Pfister C.A."/>
            <person name="Younker I.T."/>
            <person name="Light S.H."/>
        </authorList>
    </citation>
    <scope>NUCLEOTIDE SEQUENCE [LARGE SCALE GENOMIC DNA]</scope>
    <source>
        <strain evidence="7 8">TI.4.07</strain>
    </source>
</reference>
<evidence type="ECO:0000313" key="7">
    <source>
        <dbReference type="EMBL" id="MEL0612632.1"/>
    </source>
</evidence>
<comment type="pathway">
    <text evidence="1">Metabolic intermediate biosynthesis; prephenate biosynthesis; prephenate from chorismate: step 1/1.</text>
</comment>
<comment type="caution">
    <text evidence="7">The sequence shown here is derived from an EMBL/GenBank/DDBJ whole genome shotgun (WGS) entry which is preliminary data.</text>
</comment>
<evidence type="ECO:0000256" key="3">
    <source>
        <dbReference type="ARBA" id="ARBA00022729"/>
    </source>
</evidence>
<evidence type="ECO:0000256" key="4">
    <source>
        <dbReference type="ARBA" id="ARBA00023235"/>
    </source>
</evidence>
<evidence type="ECO:0000256" key="2">
    <source>
        <dbReference type="ARBA" id="ARBA00012404"/>
    </source>
</evidence>
<dbReference type="NCBIfam" id="NF005965">
    <property type="entry name" value="PRK08055.1"/>
    <property type="match status" value="1"/>
</dbReference>
<evidence type="ECO:0000259" key="6">
    <source>
        <dbReference type="SMART" id="SM00830"/>
    </source>
</evidence>
<dbReference type="InterPro" id="IPR008240">
    <property type="entry name" value="Chorismate_mutase_periplasmic"/>
</dbReference>
<proteinExistence type="predicted"/>
<dbReference type="NCBIfam" id="TIGR01806">
    <property type="entry name" value="CM_mono2"/>
    <property type="match status" value="1"/>
</dbReference>
<keyword evidence="3 5" id="KW-0732">Signal</keyword>
<gene>
    <name evidence="7" type="ORF">V6242_05710</name>
</gene>
<feature type="chain" id="PRO_5046473959" description="chorismate mutase" evidence="5">
    <location>
        <begin position="20"/>
        <end position="176"/>
    </location>
</feature>
<dbReference type="InterPro" id="IPR002701">
    <property type="entry name" value="CM_II_prokaryot"/>
</dbReference>
<keyword evidence="8" id="KW-1185">Reference proteome</keyword>
<accession>A0ABU9G5D7</accession>
<dbReference type="PANTHER" id="PTHR38041:SF2">
    <property type="entry name" value="SECRETED CHORISMATE MUTASE"/>
    <property type="match status" value="1"/>
</dbReference>
<dbReference type="PANTHER" id="PTHR38041">
    <property type="entry name" value="CHORISMATE MUTASE"/>
    <property type="match status" value="1"/>
</dbReference>
<evidence type="ECO:0000256" key="5">
    <source>
        <dbReference type="SAM" id="SignalP"/>
    </source>
</evidence>
<keyword evidence="4 7" id="KW-0413">Isomerase</keyword>
<dbReference type="Proteomes" id="UP001379949">
    <property type="component" value="Unassembled WGS sequence"/>
</dbReference>
<sequence length="176" mass="19941">MLKKSLLVCLSIASFSCFAATPTSLSLFQTVNERLSYMEDVALYKAQHHKAIEDLPREAVVISKAGESAQKYQLNKASIENFTAAQISVAKAIQYRYRADLLSKPTDSKPRDLTTVIRPALIQLNNELNKNLSTYLASGHKITQNDWPEFKDTLDNHYISESDKRMLFTALEKIKR</sequence>
<feature type="signal peptide" evidence="5">
    <location>
        <begin position="1"/>
        <end position="19"/>
    </location>
</feature>
<dbReference type="Pfam" id="PF01817">
    <property type="entry name" value="CM_2"/>
    <property type="match status" value="1"/>
</dbReference>
<dbReference type="Gene3D" id="1.20.59.10">
    <property type="entry name" value="Chorismate mutase"/>
    <property type="match status" value="1"/>
</dbReference>
<dbReference type="GO" id="GO:0004106">
    <property type="term" value="F:chorismate mutase activity"/>
    <property type="evidence" value="ECO:0007669"/>
    <property type="project" value="UniProtKB-EC"/>
</dbReference>
<feature type="domain" description="Chorismate mutase" evidence="6">
    <location>
        <begin position="26"/>
        <end position="97"/>
    </location>
</feature>
<name>A0ABU9G5D7_9GAMM</name>
<dbReference type="SMART" id="SM00830">
    <property type="entry name" value="CM_2"/>
    <property type="match status" value="1"/>
</dbReference>
<protein>
    <recommendedName>
        <fullName evidence="2">chorismate mutase</fullName>
        <ecNumber evidence="2">5.4.99.5</ecNumber>
    </recommendedName>
</protein>
<organism evidence="7 8">
    <name type="scientific">Marinomonas arenicola</name>
    <dbReference type="NCBI Taxonomy" id="569601"/>
    <lineage>
        <taxon>Bacteria</taxon>
        <taxon>Pseudomonadati</taxon>
        <taxon>Pseudomonadota</taxon>
        <taxon>Gammaproteobacteria</taxon>
        <taxon>Oceanospirillales</taxon>
        <taxon>Oceanospirillaceae</taxon>
        <taxon>Marinomonas</taxon>
    </lineage>
</organism>
<dbReference type="SUPFAM" id="SSF48600">
    <property type="entry name" value="Chorismate mutase II"/>
    <property type="match status" value="1"/>
</dbReference>
<dbReference type="InterPro" id="IPR051331">
    <property type="entry name" value="Chorismate_mutase-related"/>
</dbReference>
<dbReference type="EMBL" id="JBAKAR010000003">
    <property type="protein sequence ID" value="MEL0612632.1"/>
    <property type="molecule type" value="Genomic_DNA"/>
</dbReference>
<dbReference type="InterPro" id="IPR036263">
    <property type="entry name" value="Chorismate_II_sf"/>
</dbReference>
<dbReference type="EC" id="5.4.99.5" evidence="2"/>
<dbReference type="PROSITE" id="PS51257">
    <property type="entry name" value="PROKAR_LIPOPROTEIN"/>
    <property type="match status" value="1"/>
</dbReference>
<evidence type="ECO:0000313" key="8">
    <source>
        <dbReference type="Proteomes" id="UP001379949"/>
    </source>
</evidence>